<evidence type="ECO:0000313" key="3">
    <source>
        <dbReference type="EMBL" id="KAF6174200.1"/>
    </source>
</evidence>
<comment type="caution">
    <text evidence="3">The sequence shown here is derived from an EMBL/GenBank/DDBJ whole genome shotgun (WGS) entry which is preliminary data.</text>
</comment>
<dbReference type="PANTHER" id="PTHR46328:SF42">
    <property type="entry name" value="PROTEIN FAR1-RELATED SEQUENCE 5-LIKE ISOFORM X1"/>
    <property type="match status" value="1"/>
</dbReference>
<organism evidence="3 4">
    <name type="scientific">Kingdonia uniflora</name>
    <dbReference type="NCBI Taxonomy" id="39325"/>
    <lineage>
        <taxon>Eukaryota</taxon>
        <taxon>Viridiplantae</taxon>
        <taxon>Streptophyta</taxon>
        <taxon>Embryophyta</taxon>
        <taxon>Tracheophyta</taxon>
        <taxon>Spermatophyta</taxon>
        <taxon>Magnoliopsida</taxon>
        <taxon>Ranunculales</taxon>
        <taxon>Circaeasteraceae</taxon>
        <taxon>Kingdonia</taxon>
    </lineage>
</organism>
<proteinExistence type="predicted"/>
<dbReference type="EMBL" id="JACGCM010000287">
    <property type="protein sequence ID" value="KAF6174200.1"/>
    <property type="molecule type" value="Genomic_DNA"/>
</dbReference>
<name>A0A7J7P4C9_9MAGN</name>
<keyword evidence="4" id="KW-1185">Reference proteome</keyword>
<keyword evidence="1" id="KW-0175">Coiled coil</keyword>
<accession>A0A7J7P4C9</accession>
<reference evidence="3 4" key="1">
    <citation type="journal article" date="2020" name="IScience">
        <title>Genome Sequencing of the Endangered Kingdonia uniflora (Circaeasteraceae, Ranunculales) Reveals Potential Mechanisms of Evolutionary Specialization.</title>
        <authorList>
            <person name="Sun Y."/>
            <person name="Deng T."/>
            <person name="Zhang A."/>
            <person name="Moore M.J."/>
            <person name="Landis J.B."/>
            <person name="Lin N."/>
            <person name="Zhang H."/>
            <person name="Zhang X."/>
            <person name="Huang J."/>
            <person name="Zhang X."/>
            <person name="Sun H."/>
            <person name="Wang H."/>
        </authorList>
    </citation>
    <scope>NUCLEOTIDE SEQUENCE [LARGE SCALE GENOMIC DNA]</scope>
    <source>
        <strain evidence="3">TB1705</strain>
        <tissue evidence="3">Leaf</tissue>
    </source>
</reference>
<dbReference type="AlphaFoldDB" id="A0A7J7P4C9"/>
<sequence>MEFERLNMETEGIDFDMGLDEDTIDIEHPVDDDDMFESPSGVTGRELYIPEGDTNLEPFVGMEFESEEAAKAFYNSYARRTGFSTRVSMSRRSRRDGAIIQRSFVCAKEGFRVEKERTGSDGIIVSNKVKRPRAVTRVGCKAVMAVKIQDSGKWVVTGFEKEHNHELVPADKVHCLRSHRHVSDEGAKSMDIYNVAMGALQDAAQKVSLAKSNGGKLPITNGDSQEDGVTDGIFSAQGHQWALGHHQSADEKDKKINELSRNLDRANRKCEVYRANLLTVLKDIEEQKLQLSVKVQNIKLGMKD</sequence>
<evidence type="ECO:0000259" key="2">
    <source>
        <dbReference type="Pfam" id="PF03101"/>
    </source>
</evidence>
<evidence type="ECO:0000313" key="4">
    <source>
        <dbReference type="Proteomes" id="UP000541444"/>
    </source>
</evidence>
<dbReference type="InterPro" id="IPR004330">
    <property type="entry name" value="FAR1_DNA_bnd_dom"/>
</dbReference>
<dbReference type="PANTHER" id="PTHR46328">
    <property type="entry name" value="FAR-RED IMPAIRED RESPONSIVE (FAR1) FAMILY PROTEIN-RELATED"/>
    <property type="match status" value="1"/>
</dbReference>
<gene>
    <name evidence="3" type="ORF">GIB67_033732</name>
</gene>
<feature type="domain" description="FAR1" evidence="2">
    <location>
        <begin position="73"/>
        <end position="169"/>
    </location>
</feature>
<dbReference type="Pfam" id="PF03101">
    <property type="entry name" value="FAR1"/>
    <property type="match status" value="1"/>
</dbReference>
<evidence type="ECO:0000256" key="1">
    <source>
        <dbReference type="SAM" id="Coils"/>
    </source>
</evidence>
<dbReference type="OrthoDB" id="1927586at2759"/>
<feature type="coiled-coil region" evidence="1">
    <location>
        <begin position="249"/>
        <end position="276"/>
    </location>
</feature>
<protein>
    <recommendedName>
        <fullName evidence="2">FAR1 domain-containing protein</fullName>
    </recommendedName>
</protein>
<dbReference type="Proteomes" id="UP000541444">
    <property type="component" value="Unassembled WGS sequence"/>
</dbReference>